<keyword evidence="1" id="KW-1133">Transmembrane helix</keyword>
<name>A0A2U3AJ09_9BACL</name>
<dbReference type="OrthoDB" id="2360475at2"/>
<dbReference type="InterPro" id="IPR050445">
    <property type="entry name" value="Bact_polysacc_biosynth/exp"/>
</dbReference>
<protein>
    <recommendedName>
        <fullName evidence="4">Polysaccharide chain length determinant N-terminal domain-containing protein</fullName>
    </recommendedName>
</protein>
<sequence length="405" mass="46138">MKDRVFTVKDLALCFLQNKYKIMLMGLLGLAISMYLTQFIQPQFEAKSDVLIETVGNDANNNTLQLMATFEDLVVSTRIINSVNKELEQPIEAKDLLKMVRIETGTASQLMTIYVTADNKEMAKKIANLFVGSFKKEINQHFTKSNVIILSDASISSTTDQQTLSFIYGIVGFILFSLVTYLLYLVKEIYRPKVDSEEKIELLNQQLLATLPTAKKRQNKQQSQLIKKNFQLSAPLIDNDNKNYPISILLIHQEVQALQQVAAGIAYSYSSIGKKPLIIEVNNENKSNNNARNYWSKFINGEIKLTEIIEKDDKMSEIDRLKISFSDQLDSTLVKSLQDELQQKYDVLLFTTNIKNKPYTFVLSQLIGQAIYIVNSKKMTMTEAEKDLKKLQQMNLIILGTVLIK</sequence>
<organism evidence="2 3">
    <name type="scientific">Kurthia sibirica</name>
    <dbReference type="NCBI Taxonomy" id="202750"/>
    <lineage>
        <taxon>Bacteria</taxon>
        <taxon>Bacillati</taxon>
        <taxon>Bacillota</taxon>
        <taxon>Bacilli</taxon>
        <taxon>Bacillales</taxon>
        <taxon>Caryophanaceae</taxon>
        <taxon>Kurthia</taxon>
    </lineage>
</organism>
<evidence type="ECO:0008006" key="4">
    <source>
        <dbReference type="Google" id="ProtNLM"/>
    </source>
</evidence>
<accession>A0A2U3AJ09</accession>
<dbReference type="PANTHER" id="PTHR32309">
    <property type="entry name" value="TYROSINE-PROTEIN KINASE"/>
    <property type="match status" value="1"/>
</dbReference>
<evidence type="ECO:0000313" key="3">
    <source>
        <dbReference type="Proteomes" id="UP000245938"/>
    </source>
</evidence>
<gene>
    <name evidence="2" type="ORF">DEX24_13165</name>
</gene>
<keyword evidence="1" id="KW-0812">Transmembrane</keyword>
<keyword evidence="3" id="KW-1185">Reference proteome</keyword>
<proteinExistence type="predicted"/>
<feature type="transmembrane region" description="Helical" evidence="1">
    <location>
        <begin position="166"/>
        <end position="186"/>
    </location>
</feature>
<dbReference type="AlphaFoldDB" id="A0A2U3AJ09"/>
<evidence type="ECO:0000256" key="1">
    <source>
        <dbReference type="SAM" id="Phobius"/>
    </source>
</evidence>
<dbReference type="InterPro" id="IPR027417">
    <property type="entry name" value="P-loop_NTPase"/>
</dbReference>
<dbReference type="PANTHER" id="PTHR32309:SF31">
    <property type="entry name" value="CAPSULAR EXOPOLYSACCHARIDE FAMILY"/>
    <property type="match status" value="1"/>
</dbReference>
<comment type="caution">
    <text evidence="2">The sequence shown here is derived from an EMBL/GenBank/DDBJ whole genome shotgun (WGS) entry which is preliminary data.</text>
</comment>
<dbReference type="Gene3D" id="3.40.50.300">
    <property type="entry name" value="P-loop containing nucleotide triphosphate hydrolases"/>
    <property type="match status" value="1"/>
</dbReference>
<evidence type="ECO:0000313" key="2">
    <source>
        <dbReference type="EMBL" id="PWI24536.1"/>
    </source>
</evidence>
<dbReference type="Proteomes" id="UP000245938">
    <property type="component" value="Unassembled WGS sequence"/>
</dbReference>
<feature type="transmembrane region" description="Helical" evidence="1">
    <location>
        <begin position="20"/>
        <end position="40"/>
    </location>
</feature>
<dbReference type="EMBL" id="QFVR01000020">
    <property type="protein sequence ID" value="PWI24536.1"/>
    <property type="molecule type" value="Genomic_DNA"/>
</dbReference>
<keyword evidence="1" id="KW-0472">Membrane</keyword>
<dbReference type="RefSeq" id="WP_109306877.1">
    <property type="nucleotide sequence ID" value="NZ_BJUF01000011.1"/>
</dbReference>
<reference evidence="2 3" key="1">
    <citation type="submission" date="2018-05" db="EMBL/GenBank/DDBJ databases">
        <title>Kurthia sibirica genome sequence.</title>
        <authorList>
            <person name="Maclea K.S."/>
            <person name="Goen A.E."/>
        </authorList>
    </citation>
    <scope>NUCLEOTIDE SEQUENCE [LARGE SCALE GENOMIC DNA]</scope>
    <source>
        <strain evidence="2 3">ATCC 49154</strain>
    </source>
</reference>